<keyword evidence="2" id="KW-1185">Reference proteome</keyword>
<dbReference type="AlphaFoldDB" id="A0A401V046"/>
<reference evidence="1 2" key="1">
    <citation type="submission" date="2018-11" db="EMBL/GenBank/DDBJ databases">
        <title>Draft genome sequence of Cellulomonas takizawaensis strain TKZ-21.</title>
        <authorList>
            <person name="Yamamura H."/>
            <person name="Hayashi T."/>
            <person name="Hamada M."/>
            <person name="Serisawa Y."/>
            <person name="Matsuyama K."/>
            <person name="Nakagawa Y."/>
            <person name="Otoguro M."/>
            <person name="Yanagida F."/>
            <person name="Hayakawa M."/>
        </authorList>
    </citation>
    <scope>NUCLEOTIDE SEQUENCE [LARGE SCALE GENOMIC DNA]</scope>
    <source>
        <strain evidence="1 2">TKZ-21</strain>
    </source>
</reference>
<comment type="caution">
    <text evidence="1">The sequence shown here is derived from an EMBL/GenBank/DDBJ whole genome shotgun (WGS) entry which is preliminary data.</text>
</comment>
<sequence length="201" mass="22956">MPIAPLDYALDLLDRAEAMAKTAGRPSASIQDTRVDILRSAWVFVGASIDTYFHERIRRNMLANMSKSARKFSVPLGDVDDMVALFLANRSGSRPRVKLGNIIHHALLKETFQGATNVERGLGLIGVTKYWDRLSQELGQSPTDIKERLNAQYLRRNKIAHEGDYTRHDRPQQFWYDTIDRAEVDAEIQWTRGFIRAIDNL</sequence>
<evidence type="ECO:0000313" key="1">
    <source>
        <dbReference type="EMBL" id="GCD20180.1"/>
    </source>
</evidence>
<organism evidence="1 2">
    <name type="scientific">Cellulomonas algicola</name>
    <dbReference type="NCBI Taxonomy" id="2071633"/>
    <lineage>
        <taxon>Bacteria</taxon>
        <taxon>Bacillati</taxon>
        <taxon>Actinomycetota</taxon>
        <taxon>Actinomycetes</taxon>
        <taxon>Micrococcales</taxon>
        <taxon>Cellulomonadaceae</taxon>
        <taxon>Cellulomonas</taxon>
    </lineage>
</organism>
<dbReference type="EMBL" id="BHYL01000125">
    <property type="protein sequence ID" value="GCD20180.1"/>
    <property type="molecule type" value="Genomic_DNA"/>
</dbReference>
<accession>A0A401V046</accession>
<evidence type="ECO:0000313" key="2">
    <source>
        <dbReference type="Proteomes" id="UP000288246"/>
    </source>
</evidence>
<evidence type="ECO:0008006" key="3">
    <source>
        <dbReference type="Google" id="ProtNLM"/>
    </source>
</evidence>
<protein>
    <recommendedName>
        <fullName evidence="3">RiboL-PSP-HEPN domain-containing protein</fullName>
    </recommendedName>
</protein>
<name>A0A401V046_9CELL</name>
<gene>
    <name evidence="1" type="ORF">CTKZ_17420</name>
</gene>
<dbReference type="Proteomes" id="UP000288246">
    <property type="component" value="Unassembled WGS sequence"/>
</dbReference>
<proteinExistence type="predicted"/>